<dbReference type="InterPro" id="IPR027417">
    <property type="entry name" value="P-loop_NTPase"/>
</dbReference>
<evidence type="ECO:0000313" key="2">
    <source>
        <dbReference type="Proteomes" id="UP000192602"/>
    </source>
</evidence>
<evidence type="ECO:0008006" key="3">
    <source>
        <dbReference type="Google" id="ProtNLM"/>
    </source>
</evidence>
<dbReference type="Gene3D" id="3.40.50.300">
    <property type="entry name" value="P-loop containing nucleotide triphosphate hydrolases"/>
    <property type="match status" value="1"/>
</dbReference>
<dbReference type="AlphaFoldDB" id="A0A1W1WSJ1"/>
<dbReference type="SUPFAM" id="SSF52540">
    <property type="entry name" value="P-loop containing nucleoside triphosphate hydrolases"/>
    <property type="match status" value="1"/>
</dbReference>
<name>A0A1W1WSJ1_9BACT</name>
<dbReference type="OrthoDB" id="5344573at2"/>
<dbReference type="STRING" id="1069081.SAMN05660197_1070"/>
<protein>
    <recommendedName>
        <fullName evidence="3">Cellulose biosynthesis protein BcsQ</fullName>
    </recommendedName>
</protein>
<organism evidence="1 2">
    <name type="scientific">Nitratiruptor tergarcus DSM 16512</name>
    <dbReference type="NCBI Taxonomy" id="1069081"/>
    <lineage>
        <taxon>Bacteria</taxon>
        <taxon>Pseudomonadati</taxon>
        <taxon>Campylobacterota</taxon>
        <taxon>Epsilonproteobacteria</taxon>
        <taxon>Nautiliales</taxon>
        <taxon>Nitratiruptoraceae</taxon>
        <taxon>Nitratiruptor</taxon>
    </lineage>
</organism>
<sequence>MQKFYKIAVINTKGGVGKSTISMQLVAPFLYQKSQNPVSFFELDDENEDSISFEKSRLVWLERIGVAGQDLREELRDILLLENNIVMDVGANKTAVYVLDALIDSGMVYALDAVVIPLMDGELDATSAIHIYQKLKNANSELKTVFALNRWNEMREIESQFDIFLGDKYGFFDTKGVINYIDEEDRNYLVLADSDAIKYSRAFGITLWELANMELDIDEELKRAIDEGASKEEIKRLSFKKSLKSDCERYNERILQKAFKKLEEILD</sequence>
<proteinExistence type="predicted"/>
<keyword evidence="2" id="KW-1185">Reference proteome</keyword>
<dbReference type="RefSeq" id="WP_084275501.1">
    <property type="nucleotide sequence ID" value="NZ_AP026671.1"/>
</dbReference>
<gene>
    <name evidence="1" type="ORF">SAMN05660197_1070</name>
</gene>
<dbReference type="Proteomes" id="UP000192602">
    <property type="component" value="Unassembled WGS sequence"/>
</dbReference>
<evidence type="ECO:0000313" key="1">
    <source>
        <dbReference type="EMBL" id="SMC09264.1"/>
    </source>
</evidence>
<reference evidence="2" key="1">
    <citation type="submission" date="2017-04" db="EMBL/GenBank/DDBJ databases">
        <authorList>
            <person name="Varghese N."/>
            <person name="Submissions S."/>
        </authorList>
    </citation>
    <scope>NUCLEOTIDE SEQUENCE [LARGE SCALE GENOMIC DNA]</scope>
    <source>
        <strain evidence="2">DSM 16512</strain>
    </source>
</reference>
<dbReference type="EMBL" id="FWWZ01000001">
    <property type="protein sequence ID" value="SMC09264.1"/>
    <property type="molecule type" value="Genomic_DNA"/>
</dbReference>
<accession>A0A1W1WSJ1</accession>